<dbReference type="AlphaFoldDB" id="A0A7X5RMA5"/>
<dbReference type="SUPFAM" id="SSF51905">
    <property type="entry name" value="FAD/NAD(P)-binding domain"/>
    <property type="match status" value="1"/>
</dbReference>
<comment type="caution">
    <text evidence="2">The sequence shown here is derived from an EMBL/GenBank/DDBJ whole genome shotgun (WGS) entry which is preliminary data.</text>
</comment>
<dbReference type="PANTHER" id="PTHR40254">
    <property type="entry name" value="BLR0577 PROTEIN"/>
    <property type="match status" value="1"/>
</dbReference>
<dbReference type="Pfam" id="PF13454">
    <property type="entry name" value="NAD_binding_9"/>
    <property type="match status" value="1"/>
</dbReference>
<evidence type="ECO:0000313" key="3">
    <source>
        <dbReference type="Proteomes" id="UP000470213"/>
    </source>
</evidence>
<dbReference type="InterPro" id="IPR036188">
    <property type="entry name" value="FAD/NAD-bd_sf"/>
</dbReference>
<gene>
    <name evidence="2" type="ORF">GTH32_15435</name>
</gene>
<dbReference type="InterPro" id="IPR052189">
    <property type="entry name" value="L-asp_N-monooxygenase_NS-form"/>
</dbReference>
<proteinExistence type="predicted"/>
<reference evidence="2 3" key="1">
    <citation type="submission" date="2020-01" db="EMBL/GenBank/DDBJ databases">
        <authorList>
            <person name="Chen J."/>
            <person name="Zhu S."/>
            <person name="Yang J."/>
        </authorList>
    </citation>
    <scope>NUCLEOTIDE SEQUENCE [LARGE SCALE GENOMIC DNA]</scope>
    <source>
        <strain evidence="2 3">345S023</strain>
    </source>
</reference>
<protein>
    <recommendedName>
        <fullName evidence="1">FAD-dependent urate hydroxylase HpyO/Asp monooxygenase CreE-like FAD/NAD(P)-binding domain-containing protein</fullName>
    </recommendedName>
</protein>
<sequence length="532" mass="59550">MMNTKKQNNIAVIGAGPTTLYFIYTLLGEKIFPQKIAVFEQHDELGKGNPFRNANAMPHLLSNLKSSELPDLNISFETWLKSTNPPYLIGQTSDSVFSYNLDGETIETDVIPRKVLGDYFNYCFDKVVKALQQKGVEVCLHTHTTIRRITKLRTCFVVDTGSNTYSGFSHLVVNTGTDLCEHQKEEGVYSAYPPHLYATKASSQFYIAGMSLTAIDAALSIAKTKGRFYRHSGDIKYASDTAYTIVMHSRSGVFPKVWYNSDPVARYQKQLQEIETPQVSGVESFYRHRLLPVFRKAMPNIYKQIEFMSFVDAMAFLNQRTNETDPILKLKAELFSLDSDTVQSDWPAIIAAGINCIQQTPLLLQDFLTHYQDIKPHFSASVASIPPDSANRLIALYDSGNLRITKSDSIDAEPRHHPDTIKIDATGVLGDKDKLAKLRELIVFDSETLNEGETHVDKVKIQESTDSEEYELSIADTHELLRNSLPTRVFVGSAFATPWYINVPGLDTCASFAKTIALGCLDSSNYEEAVGE</sequence>
<dbReference type="PANTHER" id="PTHR40254:SF1">
    <property type="entry name" value="BLR0577 PROTEIN"/>
    <property type="match status" value="1"/>
</dbReference>
<dbReference type="EMBL" id="JAAAWN010000024">
    <property type="protein sequence ID" value="NDV92566.1"/>
    <property type="molecule type" value="Genomic_DNA"/>
</dbReference>
<accession>A0A7X5RMA5</accession>
<name>A0A7X5RMA5_9ALTE</name>
<dbReference type="Proteomes" id="UP000470213">
    <property type="component" value="Unassembled WGS sequence"/>
</dbReference>
<dbReference type="RefSeq" id="WP_163087392.1">
    <property type="nucleotide sequence ID" value="NZ_JAAAWN010000024.1"/>
</dbReference>
<evidence type="ECO:0000313" key="2">
    <source>
        <dbReference type="EMBL" id="NDV92566.1"/>
    </source>
</evidence>
<organism evidence="2 3">
    <name type="scientific">Alteromonas profundi</name>
    <dbReference type="NCBI Taxonomy" id="2696062"/>
    <lineage>
        <taxon>Bacteria</taxon>
        <taxon>Pseudomonadati</taxon>
        <taxon>Pseudomonadota</taxon>
        <taxon>Gammaproteobacteria</taxon>
        <taxon>Alteromonadales</taxon>
        <taxon>Alteromonadaceae</taxon>
        <taxon>Alteromonas/Salinimonas group</taxon>
        <taxon>Alteromonas</taxon>
    </lineage>
</organism>
<feature type="domain" description="FAD-dependent urate hydroxylase HpyO/Asp monooxygenase CreE-like FAD/NAD(P)-binding" evidence="1">
    <location>
        <begin position="11"/>
        <end position="176"/>
    </location>
</feature>
<evidence type="ECO:0000259" key="1">
    <source>
        <dbReference type="Pfam" id="PF13454"/>
    </source>
</evidence>
<keyword evidence="3" id="KW-1185">Reference proteome</keyword>
<dbReference type="InterPro" id="IPR038732">
    <property type="entry name" value="HpyO/CreE_NAD-binding"/>
</dbReference>